<dbReference type="OrthoDB" id="6083958at2759"/>
<dbReference type="InterPro" id="IPR001315">
    <property type="entry name" value="CARD"/>
</dbReference>
<name>A0A6J8DCC9_MYTCO</name>
<protein>
    <recommendedName>
        <fullName evidence="1">CARD domain-containing protein</fullName>
    </recommendedName>
</protein>
<dbReference type="GO" id="GO:0006355">
    <property type="term" value="P:regulation of DNA-templated transcription"/>
    <property type="evidence" value="ECO:0007669"/>
    <property type="project" value="InterPro"/>
</dbReference>
<dbReference type="Proteomes" id="UP000507470">
    <property type="component" value="Unassembled WGS sequence"/>
</dbReference>
<feature type="domain" description="CARD" evidence="1">
    <location>
        <begin position="256"/>
        <end position="347"/>
    </location>
</feature>
<dbReference type="SMART" id="SM00114">
    <property type="entry name" value="CARD"/>
    <property type="match status" value="1"/>
</dbReference>
<dbReference type="GO" id="GO:0002020">
    <property type="term" value="F:protease binding"/>
    <property type="evidence" value="ECO:0007669"/>
    <property type="project" value="InterPro"/>
</dbReference>
<dbReference type="SUPFAM" id="SSF47986">
    <property type="entry name" value="DEATH domain"/>
    <property type="match status" value="2"/>
</dbReference>
<dbReference type="PANTHER" id="PTHR15034:SF5">
    <property type="entry name" value="DEATH DOMAIN-CONTAINING PROTEIN CRADD"/>
    <property type="match status" value="1"/>
</dbReference>
<dbReference type="CDD" id="cd01671">
    <property type="entry name" value="CARD"/>
    <property type="match status" value="2"/>
</dbReference>
<gene>
    <name evidence="2" type="ORF">MCOR_39908</name>
</gene>
<dbReference type="PROSITE" id="PS50209">
    <property type="entry name" value="CARD"/>
    <property type="match status" value="2"/>
</dbReference>
<dbReference type="AlphaFoldDB" id="A0A6J8DCC9"/>
<dbReference type="PANTHER" id="PTHR15034">
    <property type="entry name" value="DEATH DOMAIN-CONTAINING PROTEIN CRADD"/>
    <property type="match status" value="1"/>
</dbReference>
<dbReference type="InterPro" id="IPR006988">
    <property type="entry name" value="Nab_N"/>
</dbReference>
<proteinExistence type="predicted"/>
<keyword evidence="3" id="KW-1185">Reference proteome</keyword>
<dbReference type="Pfam" id="PF00619">
    <property type="entry name" value="CARD"/>
    <property type="match status" value="2"/>
</dbReference>
<evidence type="ECO:0000313" key="3">
    <source>
        <dbReference type="Proteomes" id="UP000507470"/>
    </source>
</evidence>
<evidence type="ECO:0000259" key="1">
    <source>
        <dbReference type="PROSITE" id="PS50209"/>
    </source>
</evidence>
<accession>A0A6J8DCC9</accession>
<dbReference type="InterPro" id="IPR011029">
    <property type="entry name" value="DEATH-like_dom_sf"/>
</dbReference>
<sequence length="365" mass="43054">MATNQPQNLSEWQLHLVLKNANLLQYYDRFIRQGECDVIKLCNSEDEKFKDIMEKVGMAREPVLVRHFRNTLLEWMKDPGKNDNVPSYIKKAEDSPRCPPARRLKTYAESDIYSGVQQIIKQRSEKKNIVKDELSDAFIKLLSSRFIYSEQKQHALFPYYDVLLNTTVLDKLVLDHLISRCILIIVDREEIIKPTTQRQRNKVLLDMITERPFGTFHVFKDVLKQSDPHNSNVRDIVRRMQGTDSRDEYISCHDIIFQDHLVKLQKNYIMFVQDVDCKTDIADYLYEKGVLNSEEKEEICNHSLTRQDSNRMLQNKLFRKGEDAYKHLIEALRHGQYDELASDVERTQVSEHEIQFCQIGNYGKF</sequence>
<dbReference type="GO" id="GO:0042981">
    <property type="term" value="P:regulation of apoptotic process"/>
    <property type="evidence" value="ECO:0007669"/>
    <property type="project" value="InterPro"/>
</dbReference>
<dbReference type="GO" id="GO:0070513">
    <property type="term" value="F:death domain binding"/>
    <property type="evidence" value="ECO:0007669"/>
    <property type="project" value="InterPro"/>
</dbReference>
<feature type="domain" description="CARD" evidence="1">
    <location>
        <begin position="148"/>
        <end position="229"/>
    </location>
</feature>
<dbReference type="Gene3D" id="1.10.533.10">
    <property type="entry name" value="Death Domain, Fas"/>
    <property type="match status" value="2"/>
</dbReference>
<dbReference type="InterPro" id="IPR037939">
    <property type="entry name" value="CRADD"/>
</dbReference>
<evidence type="ECO:0000313" key="2">
    <source>
        <dbReference type="EMBL" id="CAC5406323.1"/>
    </source>
</evidence>
<organism evidence="2 3">
    <name type="scientific">Mytilus coruscus</name>
    <name type="common">Sea mussel</name>
    <dbReference type="NCBI Taxonomy" id="42192"/>
    <lineage>
        <taxon>Eukaryota</taxon>
        <taxon>Metazoa</taxon>
        <taxon>Spiralia</taxon>
        <taxon>Lophotrochozoa</taxon>
        <taxon>Mollusca</taxon>
        <taxon>Bivalvia</taxon>
        <taxon>Autobranchia</taxon>
        <taxon>Pteriomorphia</taxon>
        <taxon>Mytilida</taxon>
        <taxon>Mytiloidea</taxon>
        <taxon>Mytilidae</taxon>
        <taxon>Mytilinae</taxon>
        <taxon>Mytilus</taxon>
    </lineage>
</organism>
<reference evidence="2 3" key="1">
    <citation type="submission" date="2020-06" db="EMBL/GenBank/DDBJ databases">
        <authorList>
            <person name="Li R."/>
            <person name="Bekaert M."/>
        </authorList>
    </citation>
    <scope>NUCLEOTIDE SEQUENCE [LARGE SCALE GENOMIC DNA]</scope>
    <source>
        <strain evidence="3">wild</strain>
    </source>
</reference>
<dbReference type="EMBL" id="CACVKT020007204">
    <property type="protein sequence ID" value="CAC5406323.1"/>
    <property type="molecule type" value="Genomic_DNA"/>
</dbReference>
<dbReference type="Pfam" id="PF04904">
    <property type="entry name" value="SAM_NCD1"/>
    <property type="match status" value="1"/>
</dbReference>
<dbReference type="GO" id="GO:0005634">
    <property type="term" value="C:nucleus"/>
    <property type="evidence" value="ECO:0007669"/>
    <property type="project" value="InterPro"/>
</dbReference>
<dbReference type="GO" id="GO:0003712">
    <property type="term" value="F:transcription coregulator activity"/>
    <property type="evidence" value="ECO:0007669"/>
    <property type="project" value="InterPro"/>
</dbReference>